<dbReference type="Pfam" id="PF07993">
    <property type="entry name" value="NAD_binding_4"/>
    <property type="match status" value="1"/>
</dbReference>
<dbReference type="InterPro" id="IPR026055">
    <property type="entry name" value="FAR"/>
</dbReference>
<keyword evidence="1" id="KW-0443">Lipid metabolism</keyword>
<keyword evidence="4" id="KW-1185">Reference proteome</keyword>
<dbReference type="SUPFAM" id="SSF51735">
    <property type="entry name" value="NAD(P)-binding Rossmann-fold domains"/>
    <property type="match status" value="1"/>
</dbReference>
<keyword evidence="1" id="KW-0560">Oxidoreductase</keyword>
<evidence type="ECO:0000256" key="1">
    <source>
        <dbReference type="RuleBase" id="RU363097"/>
    </source>
</evidence>
<keyword evidence="1" id="KW-0521">NADP</keyword>
<dbReference type="Proteomes" id="UP001186944">
    <property type="component" value="Unassembled WGS sequence"/>
</dbReference>
<comment type="function">
    <text evidence="1">Catalyzes the reduction of fatty acyl-CoA to fatty alcohols.</text>
</comment>
<comment type="similarity">
    <text evidence="1">Belongs to the fatty acyl-CoA reductase family.</text>
</comment>
<dbReference type="GO" id="GO:0005777">
    <property type="term" value="C:peroxisome"/>
    <property type="evidence" value="ECO:0007669"/>
    <property type="project" value="TreeGrafter"/>
</dbReference>
<keyword evidence="1" id="KW-0444">Lipid biosynthesis</keyword>
<organism evidence="3 4">
    <name type="scientific">Pinctada imbricata</name>
    <name type="common">Atlantic pearl-oyster</name>
    <name type="synonym">Pinctada martensii</name>
    <dbReference type="NCBI Taxonomy" id="66713"/>
    <lineage>
        <taxon>Eukaryota</taxon>
        <taxon>Metazoa</taxon>
        <taxon>Spiralia</taxon>
        <taxon>Lophotrochozoa</taxon>
        <taxon>Mollusca</taxon>
        <taxon>Bivalvia</taxon>
        <taxon>Autobranchia</taxon>
        <taxon>Pteriomorphia</taxon>
        <taxon>Pterioida</taxon>
        <taxon>Pterioidea</taxon>
        <taxon>Pteriidae</taxon>
        <taxon>Pinctada</taxon>
    </lineage>
</organism>
<dbReference type="InterPro" id="IPR013120">
    <property type="entry name" value="FAR_NAD-bd"/>
</dbReference>
<dbReference type="Gene3D" id="3.40.50.720">
    <property type="entry name" value="NAD(P)-binding Rossmann-like Domain"/>
    <property type="match status" value="2"/>
</dbReference>
<evidence type="ECO:0000313" key="4">
    <source>
        <dbReference type="Proteomes" id="UP001186944"/>
    </source>
</evidence>
<name>A0AA89BYA0_PINIB</name>
<comment type="catalytic activity">
    <reaction evidence="1">
        <text>a long-chain fatty acyl-CoA + 2 NADPH + 2 H(+) = a long-chain primary fatty alcohol + 2 NADP(+) + CoA</text>
        <dbReference type="Rhea" id="RHEA:52716"/>
        <dbReference type="ChEBI" id="CHEBI:15378"/>
        <dbReference type="ChEBI" id="CHEBI:57287"/>
        <dbReference type="ChEBI" id="CHEBI:57783"/>
        <dbReference type="ChEBI" id="CHEBI:58349"/>
        <dbReference type="ChEBI" id="CHEBI:77396"/>
        <dbReference type="ChEBI" id="CHEBI:83139"/>
        <dbReference type="EC" id="1.2.1.84"/>
    </reaction>
</comment>
<dbReference type="EMBL" id="VSWD01000007">
    <property type="protein sequence ID" value="KAK3098894.1"/>
    <property type="molecule type" value="Genomic_DNA"/>
</dbReference>
<evidence type="ECO:0000259" key="2">
    <source>
        <dbReference type="Pfam" id="PF07993"/>
    </source>
</evidence>
<proteinExistence type="inferred from homology"/>
<reference evidence="3" key="1">
    <citation type="submission" date="2019-08" db="EMBL/GenBank/DDBJ databases">
        <title>The improved chromosome-level genome for the pearl oyster Pinctada fucata martensii using PacBio sequencing and Hi-C.</title>
        <authorList>
            <person name="Zheng Z."/>
        </authorList>
    </citation>
    <scope>NUCLEOTIDE SEQUENCE</scope>
    <source>
        <strain evidence="3">ZZ-2019</strain>
        <tissue evidence="3">Adductor muscle</tissue>
    </source>
</reference>
<dbReference type="InterPro" id="IPR036291">
    <property type="entry name" value="NAD(P)-bd_dom_sf"/>
</dbReference>
<sequence>MSSISDFYAGKSIFITGATGFVGKVLVEKLLRECPELKCIYLLIRAKNSQGTSDRFSFLKESQLFDKLRMKQPDFCTKLIPIKGDLTSPELGISSEDKSLLMENVNIIFHSAATVKFDEPLKYAFVHVSTAYSCCENGSIEELVYDPPYSANHLTEAISWMPDALLKDITPALLQNKPNTYILTKHLAEHLVITEGKDLPMAIVRPAIVGAVWKDPIPQHSTMTRDYARRRFSIWLALLIIHVSRTHAYIRDPIALYFTMGCPLKVPVVSPDYLLVPPRLKRVMAFPFPFKFKDYSSAH</sequence>
<evidence type="ECO:0000313" key="3">
    <source>
        <dbReference type="EMBL" id="KAK3098894.1"/>
    </source>
</evidence>
<dbReference type="PANTHER" id="PTHR11011">
    <property type="entry name" value="MALE STERILITY PROTEIN 2-RELATED"/>
    <property type="match status" value="1"/>
</dbReference>
<protein>
    <recommendedName>
        <fullName evidence="1">Fatty acyl-CoA reductase</fullName>
        <ecNumber evidence="1">1.2.1.84</ecNumber>
    </recommendedName>
</protein>
<comment type="caution">
    <text evidence="3">The sequence shown here is derived from an EMBL/GenBank/DDBJ whole genome shotgun (WGS) entry which is preliminary data.</text>
</comment>
<accession>A0AA89BYA0</accession>
<dbReference type="EC" id="1.2.1.84" evidence="1"/>
<dbReference type="PANTHER" id="PTHR11011:SF45">
    <property type="entry name" value="FATTY ACYL-COA REDUCTASE CG8306-RELATED"/>
    <property type="match status" value="1"/>
</dbReference>
<dbReference type="CDD" id="cd05236">
    <property type="entry name" value="FAR-N_SDR_e"/>
    <property type="match status" value="1"/>
</dbReference>
<gene>
    <name evidence="3" type="ORF">FSP39_024069</name>
</gene>
<dbReference type="GO" id="GO:0035336">
    <property type="term" value="P:long-chain fatty-acyl-CoA metabolic process"/>
    <property type="evidence" value="ECO:0007669"/>
    <property type="project" value="TreeGrafter"/>
</dbReference>
<dbReference type="GO" id="GO:0080019">
    <property type="term" value="F:alcohol-forming very long-chain fatty acyl-CoA reductase activity"/>
    <property type="evidence" value="ECO:0007669"/>
    <property type="project" value="InterPro"/>
</dbReference>
<dbReference type="AlphaFoldDB" id="A0AA89BYA0"/>
<dbReference type="GO" id="GO:0102965">
    <property type="term" value="F:alcohol-forming long-chain fatty acyl-CoA reductase activity"/>
    <property type="evidence" value="ECO:0007669"/>
    <property type="project" value="UniProtKB-EC"/>
</dbReference>
<feature type="domain" description="Thioester reductase (TE)" evidence="2">
    <location>
        <begin position="15"/>
        <end position="124"/>
    </location>
</feature>